<evidence type="ECO:0000313" key="1">
    <source>
        <dbReference type="EMBL" id="GIM94353.1"/>
    </source>
</evidence>
<evidence type="ECO:0000313" key="2">
    <source>
        <dbReference type="Proteomes" id="UP000677082"/>
    </source>
</evidence>
<dbReference type="EMBL" id="BOQN01000080">
    <property type="protein sequence ID" value="GIM94353.1"/>
    <property type="molecule type" value="Genomic_DNA"/>
</dbReference>
<dbReference type="AlphaFoldDB" id="A0A919W768"/>
<keyword evidence="2" id="KW-1185">Reference proteome</keyword>
<accession>A0A919W768</accession>
<comment type="caution">
    <text evidence="1">The sequence shown here is derived from an EMBL/GenBank/DDBJ whole genome shotgun (WGS) entry which is preliminary data.</text>
</comment>
<organism evidence="1 2">
    <name type="scientific">Paractinoplanes toevensis</name>
    <dbReference type="NCBI Taxonomy" id="571911"/>
    <lineage>
        <taxon>Bacteria</taxon>
        <taxon>Bacillati</taxon>
        <taxon>Actinomycetota</taxon>
        <taxon>Actinomycetes</taxon>
        <taxon>Micromonosporales</taxon>
        <taxon>Micromonosporaceae</taxon>
        <taxon>Paractinoplanes</taxon>
    </lineage>
</organism>
<sequence>MTTGTSGRDDIVARAKSDFAFLEQAAARPAEVEDDAWRTVLAYTLGTITIEVELDWRERISKLENRFDELFPD</sequence>
<gene>
    <name evidence="1" type="ORF">Ato02nite_061460</name>
</gene>
<dbReference type="RefSeq" id="WP_213010142.1">
    <property type="nucleotide sequence ID" value="NZ_BOQN01000080.1"/>
</dbReference>
<protein>
    <submittedName>
        <fullName evidence="1">Uncharacterized protein</fullName>
    </submittedName>
</protein>
<name>A0A919W768_9ACTN</name>
<dbReference type="Proteomes" id="UP000677082">
    <property type="component" value="Unassembled WGS sequence"/>
</dbReference>
<reference evidence="1 2" key="1">
    <citation type="submission" date="2021-03" db="EMBL/GenBank/DDBJ databases">
        <title>Whole genome shotgun sequence of Actinoplanes toevensis NBRC 105298.</title>
        <authorList>
            <person name="Komaki H."/>
            <person name="Tamura T."/>
        </authorList>
    </citation>
    <scope>NUCLEOTIDE SEQUENCE [LARGE SCALE GENOMIC DNA]</scope>
    <source>
        <strain evidence="1 2">NBRC 105298</strain>
    </source>
</reference>
<proteinExistence type="predicted"/>